<dbReference type="GO" id="GO:0003796">
    <property type="term" value="F:lysozyme activity"/>
    <property type="evidence" value="ECO:0007669"/>
    <property type="project" value="InterPro"/>
</dbReference>
<dbReference type="PROSITE" id="PS51904">
    <property type="entry name" value="GLYCOSYL_HYDROL_F25_2"/>
    <property type="match status" value="1"/>
</dbReference>
<dbReference type="GO" id="GO:0009253">
    <property type="term" value="P:peptidoglycan catabolic process"/>
    <property type="evidence" value="ECO:0007669"/>
    <property type="project" value="InterPro"/>
</dbReference>
<dbReference type="Pfam" id="PF01183">
    <property type="entry name" value="Glyco_hydro_25"/>
    <property type="match status" value="1"/>
</dbReference>
<dbReference type="Gene3D" id="3.20.20.80">
    <property type="entry name" value="Glycosidases"/>
    <property type="match status" value="1"/>
</dbReference>
<dbReference type="SUPFAM" id="SSF51261">
    <property type="entry name" value="Duplicated hybrid motif"/>
    <property type="match status" value="1"/>
</dbReference>
<dbReference type="SUPFAM" id="SSF51445">
    <property type="entry name" value="(Trans)glycosidases"/>
    <property type="match status" value="1"/>
</dbReference>
<dbReference type="PANTHER" id="PTHR21666">
    <property type="entry name" value="PEPTIDASE-RELATED"/>
    <property type="match status" value="1"/>
</dbReference>
<comment type="similarity">
    <text evidence="1">Belongs to the glycosyl hydrolase 25 family.</text>
</comment>
<evidence type="ECO:0000256" key="1">
    <source>
        <dbReference type="ARBA" id="ARBA00010646"/>
    </source>
</evidence>
<keyword evidence="7" id="KW-1185">Reference proteome</keyword>
<name>W5TBK6_9NOCA</name>
<dbReference type="InterPro" id="IPR050570">
    <property type="entry name" value="Cell_wall_metabolism_enzyme"/>
</dbReference>
<dbReference type="KEGG" id="nno:NONO_c17970"/>
<dbReference type="OrthoDB" id="3345404at2"/>
<evidence type="ECO:0000256" key="2">
    <source>
        <dbReference type="ARBA" id="ARBA00022729"/>
    </source>
</evidence>
<dbReference type="RefSeq" id="WP_025348101.1">
    <property type="nucleotide sequence ID" value="NZ_CP006850.1"/>
</dbReference>
<protein>
    <submittedName>
        <fullName evidence="6">Putative peptidase</fullName>
    </submittedName>
</protein>
<keyword evidence="2" id="KW-0732">Signal</keyword>
<feature type="domain" description="M23ase beta-sheet core" evidence="5">
    <location>
        <begin position="26"/>
        <end position="125"/>
    </location>
</feature>
<evidence type="ECO:0000313" key="6">
    <source>
        <dbReference type="EMBL" id="AHH16597.1"/>
    </source>
</evidence>
<organism evidence="6 7">
    <name type="scientific">Nocardia nova SH22a</name>
    <dbReference type="NCBI Taxonomy" id="1415166"/>
    <lineage>
        <taxon>Bacteria</taxon>
        <taxon>Bacillati</taxon>
        <taxon>Actinomycetota</taxon>
        <taxon>Actinomycetes</taxon>
        <taxon>Mycobacteriales</taxon>
        <taxon>Nocardiaceae</taxon>
        <taxon>Nocardia</taxon>
    </lineage>
</organism>
<dbReference type="HOGENOM" id="CLU_046976_1_0_11"/>
<keyword evidence="3" id="KW-0378">Hydrolase</keyword>
<dbReference type="Pfam" id="PF01551">
    <property type="entry name" value="Peptidase_M23"/>
    <property type="match status" value="1"/>
</dbReference>
<dbReference type="PATRIC" id="fig|1415166.3.peg.1820"/>
<dbReference type="InterPro" id="IPR017853">
    <property type="entry name" value="GH"/>
</dbReference>
<dbReference type="PANTHER" id="PTHR21666:SF289">
    <property type="entry name" value="L-ALA--D-GLU ENDOPEPTIDASE"/>
    <property type="match status" value="1"/>
</dbReference>
<dbReference type="STRING" id="1415166.NONO_c17970"/>
<dbReference type="CDD" id="cd12797">
    <property type="entry name" value="M23_peptidase"/>
    <property type="match status" value="1"/>
</dbReference>
<dbReference type="InterPro" id="IPR018077">
    <property type="entry name" value="Glyco_hydro_fam25_subgr"/>
</dbReference>
<dbReference type="eggNOG" id="COG3757">
    <property type="taxonomic scope" value="Bacteria"/>
</dbReference>
<evidence type="ECO:0000259" key="5">
    <source>
        <dbReference type="Pfam" id="PF01551"/>
    </source>
</evidence>
<dbReference type="GO" id="GO:0016998">
    <property type="term" value="P:cell wall macromolecule catabolic process"/>
    <property type="evidence" value="ECO:0007669"/>
    <property type="project" value="InterPro"/>
</dbReference>
<evidence type="ECO:0000256" key="3">
    <source>
        <dbReference type="ARBA" id="ARBA00022801"/>
    </source>
</evidence>
<dbReference type="GO" id="GO:0004222">
    <property type="term" value="F:metalloendopeptidase activity"/>
    <property type="evidence" value="ECO:0007669"/>
    <property type="project" value="TreeGrafter"/>
</dbReference>
<gene>
    <name evidence="6" type="ORF">NONO_c17970</name>
</gene>
<keyword evidence="4" id="KW-0326">Glycosidase</keyword>
<dbReference type="Proteomes" id="UP000019150">
    <property type="component" value="Chromosome"/>
</dbReference>
<dbReference type="InterPro" id="IPR011055">
    <property type="entry name" value="Dup_hybrid_motif"/>
</dbReference>
<evidence type="ECO:0000313" key="7">
    <source>
        <dbReference type="Proteomes" id="UP000019150"/>
    </source>
</evidence>
<dbReference type="InterPro" id="IPR016047">
    <property type="entry name" value="M23ase_b-sheet_dom"/>
</dbReference>
<dbReference type="InterPro" id="IPR002053">
    <property type="entry name" value="Glyco_hydro_25"/>
</dbReference>
<evidence type="ECO:0000256" key="4">
    <source>
        <dbReference type="ARBA" id="ARBA00023295"/>
    </source>
</evidence>
<dbReference type="EMBL" id="CP006850">
    <property type="protein sequence ID" value="AHH16597.1"/>
    <property type="molecule type" value="Genomic_DNA"/>
</dbReference>
<dbReference type="Gene3D" id="2.70.70.10">
    <property type="entry name" value="Glucose Permease (Domain IIA)"/>
    <property type="match status" value="1"/>
</dbReference>
<reference evidence="6 7" key="1">
    <citation type="journal article" date="2014" name="Appl. Environ. Microbiol.">
        <title>Insights into the Microbial Degradation of Rubber and Gutta-Percha by Analysis of the Complete Genome of Nocardia nova SH22a.</title>
        <authorList>
            <person name="Luo Q."/>
            <person name="Hiessl S."/>
            <person name="Poehlein A."/>
            <person name="Daniel R."/>
            <person name="Steinbuchel A."/>
        </authorList>
    </citation>
    <scope>NUCLEOTIDE SEQUENCE [LARGE SCALE GENOMIC DNA]</scope>
    <source>
        <strain evidence="6">SH22a</strain>
    </source>
</reference>
<sequence>MSARYWPLGAGRIVTSGFGARPEGWHWGCDFGRDGGSGGMPVYAAQAGRVIYAGAASGFGGPDPAGWIVLDHPTEAGSGTTVYGHIVREVSIGQQVAAGQRIGHINPSSATNGGVAPHLHFEVHRSVWSSPGPDRLDPLPWLTGAKEPGGENMPADIPAPVPVTFGIDISSFQAGLDLAQVFREGFEFVIAKVTEGDYYRDAQWRGFRDATLAAGKILVGYHYVRGDCDIEAQADLFLSHIGDPSIPAMIDHEANSGGANVARAMVAALQRRGVHVGLTYLPRWYHGQIGSPDLTGLPPLMSSSYGANRAGYASAIYPGSNDSGWNGYGGLDVAIFQFSEAGRVAGRNVDVDAFRGTPDQLRALLTGDEEMPSADEIAKAVWAHRPAKPNGKTDATTGEMLGWTDHHAGLAVDQLAGAGSKDQPGDLDPTRWDFLADRSVPEALGLIGAKLGIPGFRDPLAGGR</sequence>
<accession>W5TBK6</accession>
<dbReference type="SMART" id="SM00641">
    <property type="entry name" value="Glyco_25"/>
    <property type="match status" value="1"/>
</dbReference>
<dbReference type="AlphaFoldDB" id="W5TBK6"/>
<proteinExistence type="inferred from homology"/>